<dbReference type="Proteomes" id="UP000218944">
    <property type="component" value="Unassembled WGS sequence"/>
</dbReference>
<dbReference type="EMBL" id="NSJV01000637">
    <property type="protein sequence ID" value="PAU44688.1"/>
    <property type="molecule type" value="Genomic_DNA"/>
</dbReference>
<evidence type="ECO:0000256" key="1">
    <source>
        <dbReference type="SAM" id="MobiDB-lite"/>
    </source>
</evidence>
<name>A0A2A2CWV7_9ACTN</name>
<accession>A0A2A2CWV7</accession>
<sequence length="282" mass="30652">MIARVHRPCRSFTGALGEAFDGALAPDENLADDIILVHSPGLSADGDRPRWTSRDVAEHLAAPARRHAQGPLPEQPLVFHPSVRLHPDDRELTRAEWSQTARRLARAAGITPPGDKQACRWVAVQSGPRWLHLVANLIREDGTRARQPYRLPAHLLSESRRIASDLGLRVAGSTTDGPQSVQDPAVAGAAQATLLHRLAEESNGPLAEVRRLVEQVAYHVADLPDGRGNEAGRRLEWAARRLFALQQDLQATASSLDRAARRPPAASQVPAPSPAAPVHRSR</sequence>
<proteinExistence type="predicted"/>
<reference evidence="2 3" key="1">
    <citation type="submission" date="2017-08" db="EMBL/GenBank/DDBJ databases">
        <title>Genome sequence of Streptomyces albireticuli NRRL B-1670.</title>
        <authorList>
            <person name="Graham D.E."/>
            <person name="Mahan K.M."/>
            <person name="Klingeman D.M."/>
            <person name="Hettich R.L."/>
            <person name="Parry R.J."/>
            <person name="Spain J.C."/>
        </authorList>
    </citation>
    <scope>NUCLEOTIDE SEQUENCE [LARGE SCALE GENOMIC DNA]</scope>
    <source>
        <strain evidence="2 3">NRRL B-1670</strain>
    </source>
</reference>
<comment type="caution">
    <text evidence="2">The sequence shown here is derived from an EMBL/GenBank/DDBJ whole genome shotgun (WGS) entry which is preliminary data.</text>
</comment>
<feature type="region of interest" description="Disordered" evidence="1">
    <location>
        <begin position="254"/>
        <end position="282"/>
    </location>
</feature>
<dbReference type="AlphaFoldDB" id="A0A2A2CWV7"/>
<feature type="compositionally biased region" description="Low complexity" evidence="1">
    <location>
        <begin position="254"/>
        <end position="270"/>
    </location>
</feature>
<gene>
    <name evidence="2" type="ORF">CK936_33465</name>
</gene>
<organism evidence="2 3">
    <name type="scientific">Streptomyces albireticuli</name>
    <dbReference type="NCBI Taxonomy" id="1940"/>
    <lineage>
        <taxon>Bacteria</taxon>
        <taxon>Bacillati</taxon>
        <taxon>Actinomycetota</taxon>
        <taxon>Actinomycetes</taxon>
        <taxon>Kitasatosporales</taxon>
        <taxon>Streptomycetaceae</taxon>
        <taxon>Streptomyces</taxon>
    </lineage>
</organism>
<evidence type="ECO:0000313" key="2">
    <source>
        <dbReference type="EMBL" id="PAU44688.1"/>
    </source>
</evidence>
<keyword evidence="3" id="KW-1185">Reference proteome</keyword>
<evidence type="ECO:0000313" key="3">
    <source>
        <dbReference type="Proteomes" id="UP000218944"/>
    </source>
</evidence>
<protein>
    <submittedName>
        <fullName evidence="2">Relaxase/mobilization nuclease</fullName>
    </submittedName>
</protein>